<dbReference type="Proteomes" id="UP001234989">
    <property type="component" value="Chromosome 4"/>
</dbReference>
<feature type="region of interest" description="Disordered" evidence="1">
    <location>
        <begin position="1"/>
        <end position="21"/>
    </location>
</feature>
<organism evidence="2 3">
    <name type="scientific">Solanum verrucosum</name>
    <dbReference type="NCBI Taxonomy" id="315347"/>
    <lineage>
        <taxon>Eukaryota</taxon>
        <taxon>Viridiplantae</taxon>
        <taxon>Streptophyta</taxon>
        <taxon>Embryophyta</taxon>
        <taxon>Tracheophyta</taxon>
        <taxon>Spermatophyta</taxon>
        <taxon>Magnoliopsida</taxon>
        <taxon>eudicotyledons</taxon>
        <taxon>Gunneridae</taxon>
        <taxon>Pentapetalae</taxon>
        <taxon>asterids</taxon>
        <taxon>lamiids</taxon>
        <taxon>Solanales</taxon>
        <taxon>Solanaceae</taxon>
        <taxon>Solanoideae</taxon>
        <taxon>Solaneae</taxon>
        <taxon>Solanum</taxon>
    </lineage>
</organism>
<dbReference type="EMBL" id="CP133615">
    <property type="protein sequence ID" value="WMV24540.1"/>
    <property type="molecule type" value="Genomic_DNA"/>
</dbReference>
<gene>
    <name evidence="2" type="ORF">MTR67_017925</name>
</gene>
<dbReference type="AlphaFoldDB" id="A0AAF0QNU5"/>
<protein>
    <submittedName>
        <fullName evidence="2">Uncharacterized protein</fullName>
    </submittedName>
</protein>
<name>A0AAF0QNU5_SOLVR</name>
<keyword evidence="3" id="KW-1185">Reference proteome</keyword>
<proteinExistence type="predicted"/>
<evidence type="ECO:0000313" key="2">
    <source>
        <dbReference type="EMBL" id="WMV24540.1"/>
    </source>
</evidence>
<accession>A0AAF0QNU5</accession>
<evidence type="ECO:0000313" key="3">
    <source>
        <dbReference type="Proteomes" id="UP001234989"/>
    </source>
</evidence>
<evidence type="ECO:0000256" key="1">
    <source>
        <dbReference type="SAM" id="MobiDB-lite"/>
    </source>
</evidence>
<reference evidence="2" key="1">
    <citation type="submission" date="2023-08" db="EMBL/GenBank/DDBJ databases">
        <title>A de novo genome assembly of Solanum verrucosum Schlechtendal, a Mexican diploid species geographically isolated from the other diploid A-genome species in potato relatives.</title>
        <authorList>
            <person name="Hosaka K."/>
        </authorList>
    </citation>
    <scope>NUCLEOTIDE SEQUENCE</scope>
    <source>
        <tissue evidence="2">Young leaves</tissue>
    </source>
</reference>
<feature type="compositionally biased region" description="Basic and acidic residues" evidence="1">
    <location>
        <begin position="7"/>
        <end position="21"/>
    </location>
</feature>
<sequence length="240" mass="26811">MSPVAGSERRRDELGDNNDFHTDFILGQSAQQLESTPKKDPFPDFEIENSYFQFLKISHPNPTKSGGRQQRGWLRLIQTSLCSTWRHPVRAKDNKRCCQDESTGKFGMGCVELKKGTRVGRNGLPKEMNEDWANADHSASLVGIADQLGDSPFGVVHCRLALAFNIVVLWVIGRHGTTVRNFSMMRRLLPISADLILSFRTQHTGTKGKVRPFGDSPSGLGDPQTFISSFFSTFSFLFAT</sequence>